<sequence>MVMGFDDGNVVAADAVEFDVLGRDDVNDDDIACGNQSFCQLLLSNDGEVELEHSFRFSPPPPLFHHVLPASSSSSCRSTSSSSSGLLCFGSTVEGDESLPFQERMPAKRKRDDGRRVRKKPNSSDKGKKEKKLGERVAALQQLVSPFGKTDTASVLHEAMGYIKFLQEQVQVLCTPYLQRHHHPQLPPPDDSKGEGGGSGDPDLRSQGLCLVPMACCVHVQGSGIGADFWSSSTMRRDRT</sequence>
<keyword evidence="2" id="KW-1185">Reference proteome</keyword>
<name>A0ACB9M3Z1_9MYRT</name>
<protein>
    <submittedName>
        <fullName evidence="1">Uncharacterized protein</fullName>
    </submittedName>
</protein>
<accession>A0ACB9M3Z1</accession>
<dbReference type="Proteomes" id="UP001057402">
    <property type="component" value="Chromosome 10"/>
</dbReference>
<evidence type="ECO:0000313" key="2">
    <source>
        <dbReference type="Proteomes" id="UP001057402"/>
    </source>
</evidence>
<organism evidence="1 2">
    <name type="scientific">Melastoma candidum</name>
    <dbReference type="NCBI Taxonomy" id="119954"/>
    <lineage>
        <taxon>Eukaryota</taxon>
        <taxon>Viridiplantae</taxon>
        <taxon>Streptophyta</taxon>
        <taxon>Embryophyta</taxon>
        <taxon>Tracheophyta</taxon>
        <taxon>Spermatophyta</taxon>
        <taxon>Magnoliopsida</taxon>
        <taxon>eudicotyledons</taxon>
        <taxon>Gunneridae</taxon>
        <taxon>Pentapetalae</taxon>
        <taxon>rosids</taxon>
        <taxon>malvids</taxon>
        <taxon>Myrtales</taxon>
        <taxon>Melastomataceae</taxon>
        <taxon>Melastomatoideae</taxon>
        <taxon>Melastomateae</taxon>
        <taxon>Melastoma</taxon>
    </lineage>
</organism>
<evidence type="ECO:0000313" key="1">
    <source>
        <dbReference type="EMBL" id="KAI4318420.1"/>
    </source>
</evidence>
<comment type="caution">
    <text evidence="1">The sequence shown here is derived from an EMBL/GenBank/DDBJ whole genome shotgun (WGS) entry which is preliminary data.</text>
</comment>
<dbReference type="EMBL" id="CM042889">
    <property type="protein sequence ID" value="KAI4318420.1"/>
    <property type="molecule type" value="Genomic_DNA"/>
</dbReference>
<gene>
    <name evidence="1" type="ORF">MLD38_032124</name>
</gene>
<reference evidence="2" key="1">
    <citation type="journal article" date="2023" name="Front. Plant Sci.">
        <title>Chromosomal-level genome assembly of Melastoma candidum provides insights into trichome evolution.</title>
        <authorList>
            <person name="Zhong Y."/>
            <person name="Wu W."/>
            <person name="Sun C."/>
            <person name="Zou P."/>
            <person name="Liu Y."/>
            <person name="Dai S."/>
            <person name="Zhou R."/>
        </authorList>
    </citation>
    <scope>NUCLEOTIDE SEQUENCE [LARGE SCALE GENOMIC DNA]</scope>
</reference>
<proteinExistence type="predicted"/>